<comment type="caution">
    <text evidence="3">The sequence shown here is derived from an EMBL/GenBank/DDBJ whole genome shotgun (WGS) entry which is preliminary data.</text>
</comment>
<proteinExistence type="predicted"/>
<feature type="region of interest" description="Disordered" evidence="1">
    <location>
        <begin position="1"/>
        <end position="26"/>
    </location>
</feature>
<feature type="domain" description="Ribonucleases P/MRP subunit Pop8-like" evidence="2">
    <location>
        <begin position="45"/>
        <end position="119"/>
    </location>
</feature>
<sequence>MSETTKVDNSTLDNPAATQSTSSKRKISTYARGHEIRTLHLKSPPWSYIHLSIVPASPTSDVQLDEVDVRIHLTSALEQFLGDHGRAVSVDLLKVEGKECWLRIPRQDRSLFLAAVGGWVGGTGNVKSGWVVRQTSNWLSSLVGTEGEVRLWHE</sequence>
<dbReference type="GO" id="GO:0000294">
    <property type="term" value="P:nuclear-transcribed mRNA catabolic process, RNase MRP-dependent"/>
    <property type="evidence" value="ECO:0007669"/>
    <property type="project" value="TreeGrafter"/>
</dbReference>
<feature type="compositionally biased region" description="Polar residues" evidence="1">
    <location>
        <begin position="1"/>
        <end position="22"/>
    </location>
</feature>
<dbReference type="PANTHER" id="PTHR28173">
    <property type="entry name" value="RIBONUCLEASES P/MRP PROTEIN SUBUNIT POP8"/>
    <property type="match status" value="1"/>
</dbReference>
<evidence type="ECO:0000313" key="3">
    <source>
        <dbReference type="EMBL" id="KAG9233717.1"/>
    </source>
</evidence>
<dbReference type="GO" id="GO:0005655">
    <property type="term" value="C:nucleolar ribonuclease P complex"/>
    <property type="evidence" value="ECO:0007669"/>
    <property type="project" value="InterPro"/>
</dbReference>
<dbReference type="Proteomes" id="UP000824998">
    <property type="component" value="Unassembled WGS sequence"/>
</dbReference>
<organism evidence="3 4">
    <name type="scientific">Amylocarpus encephaloides</name>
    <dbReference type="NCBI Taxonomy" id="45428"/>
    <lineage>
        <taxon>Eukaryota</taxon>
        <taxon>Fungi</taxon>
        <taxon>Dikarya</taxon>
        <taxon>Ascomycota</taxon>
        <taxon>Pezizomycotina</taxon>
        <taxon>Leotiomycetes</taxon>
        <taxon>Helotiales</taxon>
        <taxon>Helotiales incertae sedis</taxon>
        <taxon>Amylocarpus</taxon>
    </lineage>
</organism>
<keyword evidence="4" id="KW-1185">Reference proteome</keyword>
<protein>
    <recommendedName>
        <fullName evidence="2">Ribonucleases P/MRP subunit Pop8-like domain-containing protein</fullName>
    </recommendedName>
</protein>
<dbReference type="InterPro" id="IPR049128">
    <property type="entry name" value="Pop8-like_dom"/>
</dbReference>
<evidence type="ECO:0000259" key="2">
    <source>
        <dbReference type="Pfam" id="PF20976"/>
    </source>
</evidence>
<reference evidence="3" key="1">
    <citation type="journal article" date="2021" name="IMA Fungus">
        <title>Genomic characterization of three marine fungi, including Emericellopsis atlantica sp. nov. with signatures of a generalist lifestyle and marine biomass degradation.</title>
        <authorList>
            <person name="Hagestad O.C."/>
            <person name="Hou L."/>
            <person name="Andersen J.H."/>
            <person name="Hansen E.H."/>
            <person name="Altermark B."/>
            <person name="Li C."/>
            <person name="Kuhnert E."/>
            <person name="Cox R.J."/>
            <person name="Crous P.W."/>
            <person name="Spatafora J.W."/>
            <person name="Lail K."/>
            <person name="Amirebrahimi M."/>
            <person name="Lipzen A."/>
            <person name="Pangilinan J."/>
            <person name="Andreopoulos W."/>
            <person name="Hayes R.D."/>
            <person name="Ng V."/>
            <person name="Grigoriev I.V."/>
            <person name="Jackson S.A."/>
            <person name="Sutton T.D.S."/>
            <person name="Dobson A.D.W."/>
            <person name="Rama T."/>
        </authorList>
    </citation>
    <scope>NUCLEOTIDE SEQUENCE</scope>
    <source>
        <strain evidence="3">TRa018bII</strain>
    </source>
</reference>
<dbReference type="GO" id="GO:0004526">
    <property type="term" value="F:ribonuclease P activity"/>
    <property type="evidence" value="ECO:0007669"/>
    <property type="project" value="TreeGrafter"/>
</dbReference>
<dbReference type="Pfam" id="PF20976">
    <property type="entry name" value="Pop8"/>
    <property type="match status" value="1"/>
</dbReference>
<dbReference type="GO" id="GO:0008033">
    <property type="term" value="P:tRNA processing"/>
    <property type="evidence" value="ECO:0007669"/>
    <property type="project" value="InterPro"/>
</dbReference>
<gene>
    <name evidence="3" type="ORF">BJ875DRAFT_463437</name>
</gene>
<dbReference type="GO" id="GO:0000171">
    <property type="term" value="F:ribonuclease MRP activity"/>
    <property type="evidence" value="ECO:0007669"/>
    <property type="project" value="TreeGrafter"/>
</dbReference>
<dbReference type="EMBL" id="MU251489">
    <property type="protein sequence ID" value="KAG9233717.1"/>
    <property type="molecule type" value="Genomic_DNA"/>
</dbReference>
<dbReference type="InterPro" id="IPR020347">
    <property type="entry name" value="Pop8"/>
</dbReference>
<dbReference type="GO" id="GO:0034965">
    <property type="term" value="P:intronic box C/D snoRNA processing"/>
    <property type="evidence" value="ECO:0007669"/>
    <property type="project" value="TreeGrafter"/>
</dbReference>
<dbReference type="GO" id="GO:0000172">
    <property type="term" value="C:ribonuclease MRP complex"/>
    <property type="evidence" value="ECO:0007669"/>
    <property type="project" value="InterPro"/>
</dbReference>
<accession>A0A9P7YIA6</accession>
<dbReference type="OrthoDB" id="5530243at2759"/>
<name>A0A9P7YIA6_9HELO</name>
<evidence type="ECO:0000313" key="4">
    <source>
        <dbReference type="Proteomes" id="UP000824998"/>
    </source>
</evidence>
<evidence type="ECO:0000256" key="1">
    <source>
        <dbReference type="SAM" id="MobiDB-lite"/>
    </source>
</evidence>
<dbReference type="AlphaFoldDB" id="A0A9P7YIA6"/>
<dbReference type="PANTHER" id="PTHR28173:SF1">
    <property type="entry name" value="RIBONUCLEASES P_MRP PROTEIN SUBUNIT POP8"/>
    <property type="match status" value="1"/>
</dbReference>